<evidence type="ECO:0000313" key="4">
    <source>
        <dbReference type="Proteomes" id="UP000002875"/>
    </source>
</evidence>
<comment type="similarity">
    <text evidence="1">Belongs to the metallo-dependent hydrolases superfamily.</text>
</comment>
<dbReference type="PANTHER" id="PTHR43569:SF2">
    <property type="entry name" value="AMIDOHYDROLASE-RELATED DOMAIN-CONTAINING PROTEIN"/>
    <property type="match status" value="1"/>
</dbReference>
<evidence type="ECO:0000259" key="2">
    <source>
        <dbReference type="Pfam" id="PF04909"/>
    </source>
</evidence>
<sequence>MIIDSHQHFWTFDPIRDSWINEEMSVIQRNFYPEDLKPVLQQNGVDACVAVQADQSLTETKFLLDLAAKNDFIKAVVGWIDLQAENIEDQLAEWQSEKKLAGFRHILQGEPELEYMLRPNFMRGISALLKHNFTYDILIFPKHLPVAQQFVKHFPDQAFVLDHLAKPYIKAGMIDEWKRDIEVLAKFENVMCKVSGIITEADWKNWTYEQIEPYLEVVFEAFGIDRIMYGSDWPVCLVAGEYAQVKGIVEKYTQNFSEMEKAKIFGGNAAKFYKI</sequence>
<dbReference type="EMBL" id="CP002961">
    <property type="protein sequence ID" value="AFK03721.1"/>
    <property type="molecule type" value="Genomic_DNA"/>
</dbReference>
<evidence type="ECO:0000256" key="1">
    <source>
        <dbReference type="ARBA" id="ARBA00038310"/>
    </source>
</evidence>
<accession>A0ABM5N2S5</accession>
<proteinExistence type="inferred from homology"/>
<dbReference type="Gene3D" id="3.20.20.140">
    <property type="entry name" value="Metal-dependent hydrolases"/>
    <property type="match status" value="1"/>
</dbReference>
<dbReference type="InterPro" id="IPR006680">
    <property type="entry name" value="Amidohydro-rel"/>
</dbReference>
<keyword evidence="4" id="KW-1185">Reference proteome</keyword>
<dbReference type="Pfam" id="PF04909">
    <property type="entry name" value="Amidohydro_2"/>
    <property type="match status" value="1"/>
</dbReference>
<dbReference type="Proteomes" id="UP000002875">
    <property type="component" value="Chromosome"/>
</dbReference>
<feature type="domain" description="Amidohydrolase-related" evidence="2">
    <location>
        <begin position="3"/>
        <end position="274"/>
    </location>
</feature>
<reference evidence="3 4" key="1">
    <citation type="submission" date="2011-07" db="EMBL/GenBank/DDBJ databases">
        <title>The complete genome of chromosome of Emticicia oligotrophica DSM 17448.</title>
        <authorList>
            <consortium name="US DOE Joint Genome Institute (JGI-PGF)"/>
            <person name="Lucas S."/>
            <person name="Han J."/>
            <person name="Lapidus A."/>
            <person name="Bruce D."/>
            <person name="Goodwin L."/>
            <person name="Pitluck S."/>
            <person name="Peters L."/>
            <person name="Kyrpides N."/>
            <person name="Mavromatis K."/>
            <person name="Ivanova N."/>
            <person name="Ovchinnikova G."/>
            <person name="Teshima H."/>
            <person name="Detter J.C."/>
            <person name="Tapia R."/>
            <person name="Han C."/>
            <person name="Land M."/>
            <person name="Hauser L."/>
            <person name="Markowitz V."/>
            <person name="Cheng J.-F."/>
            <person name="Hugenholtz P."/>
            <person name="Woyke T."/>
            <person name="Wu D."/>
            <person name="Tindall B."/>
            <person name="Pomrenke H."/>
            <person name="Brambilla E."/>
            <person name="Klenk H.-P."/>
            <person name="Eisen J.A."/>
        </authorList>
    </citation>
    <scope>NUCLEOTIDE SEQUENCE [LARGE SCALE GENOMIC DNA]</scope>
    <source>
        <strain evidence="3 4">DSM 17448</strain>
    </source>
</reference>
<name>A0ABM5N2S5_EMTOG</name>
<dbReference type="InterPro" id="IPR052350">
    <property type="entry name" value="Metallo-dep_Lactonases"/>
</dbReference>
<dbReference type="PANTHER" id="PTHR43569">
    <property type="entry name" value="AMIDOHYDROLASE"/>
    <property type="match status" value="1"/>
</dbReference>
<evidence type="ECO:0000313" key="3">
    <source>
        <dbReference type="EMBL" id="AFK03721.1"/>
    </source>
</evidence>
<dbReference type="RefSeq" id="WP_015029418.1">
    <property type="nucleotide sequence ID" value="NC_018748.1"/>
</dbReference>
<dbReference type="InterPro" id="IPR032466">
    <property type="entry name" value="Metal_Hydrolase"/>
</dbReference>
<protein>
    <submittedName>
        <fullName evidence="3">Amidohydrolase 2</fullName>
    </submittedName>
</protein>
<dbReference type="SUPFAM" id="SSF51556">
    <property type="entry name" value="Metallo-dependent hydrolases"/>
    <property type="match status" value="1"/>
</dbReference>
<gene>
    <name evidence="3" type="ordered locus">Emtol_2585</name>
</gene>
<organism evidence="3 4">
    <name type="scientific">Emticicia oligotrophica (strain DSM 17448 / CIP 109782 / MTCC 6937 / GPTSA100-15)</name>
    <dbReference type="NCBI Taxonomy" id="929562"/>
    <lineage>
        <taxon>Bacteria</taxon>
        <taxon>Pseudomonadati</taxon>
        <taxon>Bacteroidota</taxon>
        <taxon>Cytophagia</taxon>
        <taxon>Cytophagales</taxon>
        <taxon>Leadbetterellaceae</taxon>
        <taxon>Emticicia</taxon>
    </lineage>
</organism>